<accession>A0ABU5RU59</accession>
<dbReference type="RefSeq" id="WP_323305350.1">
    <property type="nucleotide sequence ID" value="NZ_JAYGHX010000004.1"/>
</dbReference>
<evidence type="ECO:0000313" key="3">
    <source>
        <dbReference type="Proteomes" id="UP001304461"/>
    </source>
</evidence>
<dbReference type="Pfam" id="PF10929">
    <property type="entry name" value="DUF2811"/>
    <property type="match status" value="1"/>
</dbReference>
<dbReference type="InterPro" id="IPR021231">
    <property type="entry name" value="DUF2811"/>
</dbReference>
<evidence type="ECO:0000313" key="2">
    <source>
        <dbReference type="EMBL" id="MEA5391315.1"/>
    </source>
</evidence>
<organism evidence="2 3">
    <name type="scientific">Cyanobium gracile UHCC 0139</name>
    <dbReference type="NCBI Taxonomy" id="3110308"/>
    <lineage>
        <taxon>Bacteria</taxon>
        <taxon>Bacillati</taxon>
        <taxon>Cyanobacteriota</taxon>
        <taxon>Cyanophyceae</taxon>
        <taxon>Synechococcales</taxon>
        <taxon>Prochlorococcaceae</taxon>
        <taxon>Cyanobium</taxon>
    </lineage>
</organism>
<keyword evidence="3" id="KW-1185">Reference proteome</keyword>
<comment type="caution">
    <text evidence="2">The sequence shown here is derived from an EMBL/GenBank/DDBJ whole genome shotgun (WGS) entry which is preliminary data.</text>
</comment>
<protein>
    <submittedName>
        <fullName evidence="2">DUF2811 domain-containing protein</fullName>
    </submittedName>
</protein>
<sequence length="101" mass="11658">MGGTDDQRRMSQIPDHAPRTVSIENQMPEDLFEAMREFIRVHPQWDQYRLMQAALAGFLVQHGSHDRAVARHYLNGLFRREPAPVEHPPSRVVSDRIDPSS</sequence>
<dbReference type="Proteomes" id="UP001304461">
    <property type="component" value="Unassembled WGS sequence"/>
</dbReference>
<dbReference type="EMBL" id="JAYGHX010000004">
    <property type="protein sequence ID" value="MEA5391315.1"/>
    <property type="molecule type" value="Genomic_DNA"/>
</dbReference>
<gene>
    <name evidence="2" type="ORF">VB738_08585</name>
</gene>
<proteinExistence type="predicted"/>
<feature type="region of interest" description="Disordered" evidence="1">
    <location>
        <begin position="81"/>
        <end position="101"/>
    </location>
</feature>
<evidence type="ECO:0000256" key="1">
    <source>
        <dbReference type="SAM" id="MobiDB-lite"/>
    </source>
</evidence>
<name>A0ABU5RU59_9CYAN</name>
<reference evidence="2 3" key="1">
    <citation type="submission" date="2023-12" db="EMBL/GenBank/DDBJ databases">
        <title>Baltic Sea Cyanobacteria.</title>
        <authorList>
            <person name="Delbaje E."/>
            <person name="Fewer D.P."/>
            <person name="Shishido T.K."/>
        </authorList>
    </citation>
    <scope>NUCLEOTIDE SEQUENCE [LARGE SCALE GENOMIC DNA]</scope>
    <source>
        <strain evidence="2 3">UHCC 0139</strain>
    </source>
</reference>